<dbReference type="RefSeq" id="WP_096166065.1">
    <property type="nucleotide sequence ID" value="NZ_BAAAIQ010000004.1"/>
</dbReference>
<comment type="caution">
    <text evidence="3">The sequence shown here is derived from an EMBL/GenBank/DDBJ whole genome shotgun (WGS) entry which is preliminary data.</text>
</comment>
<dbReference type="PANTHER" id="PTHR12993">
    <property type="entry name" value="N-ACETYLGLUCOSAMINYL-PHOSPHATIDYLINOSITOL DE-N-ACETYLASE-RELATED"/>
    <property type="match status" value="1"/>
</dbReference>
<accession>A0A2A3YG73</accession>
<dbReference type="OrthoDB" id="3514174at2"/>
<dbReference type="GeneID" id="95328214"/>
<reference evidence="3 4" key="1">
    <citation type="journal article" date="2017" name="Elife">
        <title>Extensive horizontal gene transfer in cheese-associated bacteria.</title>
        <authorList>
            <person name="Bonham K.S."/>
            <person name="Wolfe B.E."/>
            <person name="Dutton R.J."/>
        </authorList>
    </citation>
    <scope>NUCLEOTIDE SEQUENCE [LARGE SCALE GENOMIC DNA]</scope>
    <source>
        <strain evidence="3 4">341_9</strain>
    </source>
</reference>
<dbReference type="Gene3D" id="3.40.50.10320">
    <property type="entry name" value="LmbE-like"/>
    <property type="match status" value="1"/>
</dbReference>
<keyword evidence="1" id="KW-0862">Zinc</keyword>
<dbReference type="SUPFAM" id="SSF102588">
    <property type="entry name" value="LmbE-like"/>
    <property type="match status" value="1"/>
</dbReference>
<feature type="region of interest" description="Disordered" evidence="2">
    <location>
        <begin position="1"/>
        <end position="20"/>
    </location>
</feature>
<dbReference type="AlphaFoldDB" id="A0A2A3YG73"/>
<organism evidence="3 4">
    <name type="scientific">Brachybacterium alimentarium</name>
    <dbReference type="NCBI Taxonomy" id="47845"/>
    <lineage>
        <taxon>Bacteria</taxon>
        <taxon>Bacillati</taxon>
        <taxon>Actinomycetota</taxon>
        <taxon>Actinomycetes</taxon>
        <taxon>Micrococcales</taxon>
        <taxon>Dermabacteraceae</taxon>
        <taxon>Brachybacterium</taxon>
    </lineage>
</organism>
<dbReference type="InterPro" id="IPR003737">
    <property type="entry name" value="GlcNAc_PI_deacetylase-related"/>
</dbReference>
<dbReference type="Proteomes" id="UP000218598">
    <property type="component" value="Unassembled WGS sequence"/>
</dbReference>
<name>A0A2A3YG73_9MICO</name>
<evidence type="ECO:0000256" key="2">
    <source>
        <dbReference type="SAM" id="MobiDB-lite"/>
    </source>
</evidence>
<feature type="compositionally biased region" description="Polar residues" evidence="2">
    <location>
        <begin position="1"/>
        <end position="11"/>
    </location>
</feature>
<evidence type="ECO:0000313" key="4">
    <source>
        <dbReference type="Proteomes" id="UP000218598"/>
    </source>
</evidence>
<sequence length="262" mass="28218">MSDSLTSSDQAAHSDLPALPALPEDGVQRVLCVVAHPDDMEYGTSAAVRAWTQAGVEVTYLLLTRGEAGMAEAPEVVGPLRALEQRRACDLVGVRDLLYLDHPDGMLEAGLPLRRDIARVMRRVRPHLVLTANFDLEAYGSYNQADHRAAGLSAVDAARDAANPWVFRELLEQEGLEPWSARAMLIAGHPDPTHAKQVDADQVQAAVESLKAHEAYLEHVTGHPAPEEFIPEILRHGGEAAGTAHAVTLRVVDLGGLSGSEE</sequence>
<proteinExistence type="predicted"/>
<evidence type="ECO:0000256" key="1">
    <source>
        <dbReference type="ARBA" id="ARBA00022833"/>
    </source>
</evidence>
<dbReference type="GO" id="GO:0016137">
    <property type="term" value="P:glycoside metabolic process"/>
    <property type="evidence" value="ECO:0007669"/>
    <property type="project" value="UniProtKB-ARBA"/>
</dbReference>
<dbReference type="PANTHER" id="PTHR12993:SF28">
    <property type="entry name" value="LMBE FAMILY PROTEIN"/>
    <property type="match status" value="1"/>
</dbReference>
<protein>
    <submittedName>
        <fullName evidence="3">GlcNAc-PI de-N-acetylase</fullName>
    </submittedName>
</protein>
<keyword evidence="4" id="KW-1185">Reference proteome</keyword>
<dbReference type="Pfam" id="PF02585">
    <property type="entry name" value="PIG-L"/>
    <property type="match status" value="1"/>
</dbReference>
<dbReference type="GO" id="GO:0016811">
    <property type="term" value="F:hydrolase activity, acting on carbon-nitrogen (but not peptide) bonds, in linear amides"/>
    <property type="evidence" value="ECO:0007669"/>
    <property type="project" value="TreeGrafter"/>
</dbReference>
<dbReference type="InterPro" id="IPR024078">
    <property type="entry name" value="LmbE-like_dom_sf"/>
</dbReference>
<gene>
    <name evidence="3" type="ORF">CIK66_14835</name>
</gene>
<dbReference type="EMBL" id="NRGR01000024">
    <property type="protein sequence ID" value="PCC38307.1"/>
    <property type="molecule type" value="Genomic_DNA"/>
</dbReference>
<evidence type="ECO:0000313" key="3">
    <source>
        <dbReference type="EMBL" id="PCC38307.1"/>
    </source>
</evidence>